<keyword evidence="2" id="KW-1185">Reference proteome</keyword>
<organism evidence="1 2">
    <name type="scientific">Bradyrhizobium cosmicum</name>
    <dbReference type="NCBI Taxonomy" id="1404864"/>
    <lineage>
        <taxon>Bacteria</taxon>
        <taxon>Pseudomonadati</taxon>
        <taxon>Pseudomonadota</taxon>
        <taxon>Alphaproteobacteria</taxon>
        <taxon>Hyphomicrobiales</taxon>
        <taxon>Nitrobacteraceae</taxon>
        <taxon>Bradyrhizobium</taxon>
    </lineage>
</organism>
<sequence length="53" mass="6387">MRAVANKNQRVQLEMKIMKYRLIARQMAADPVESDRTRELITELERKLREIDE</sequence>
<name>A0AAI8MCR2_9BRAD</name>
<dbReference type="AlphaFoldDB" id="A0AAI8MCR2"/>
<accession>A0AAI8MCR2</accession>
<dbReference type="Proteomes" id="UP000007886">
    <property type="component" value="Chromosome"/>
</dbReference>
<evidence type="ECO:0000313" key="1">
    <source>
        <dbReference type="EMBL" id="BAL76022.1"/>
    </source>
</evidence>
<evidence type="ECO:0000313" key="2">
    <source>
        <dbReference type="Proteomes" id="UP000007886"/>
    </source>
</evidence>
<dbReference type="KEGG" id="brs:S23_28100"/>
<dbReference type="EMBL" id="AP012279">
    <property type="protein sequence ID" value="BAL76022.1"/>
    <property type="molecule type" value="Genomic_DNA"/>
</dbReference>
<reference evidence="1 2" key="1">
    <citation type="journal article" date="2012" name="Microbes Environ.">
        <title>Complete genome sequence of Bradyrhizobium sp. S23321: insights into symbiosis evolution in soil oligotrophs.</title>
        <authorList>
            <person name="Okubo T."/>
            <person name="Tsukui T."/>
            <person name="Maita H."/>
            <person name="Okamoto S."/>
            <person name="Oshima K."/>
            <person name="Fujisawa T."/>
            <person name="Saito A."/>
            <person name="Futamata H."/>
            <person name="Hattori R."/>
            <person name="Shimomura Y."/>
            <person name="Haruta S."/>
            <person name="Morimoto S."/>
            <person name="Wang Y."/>
            <person name="Sakai Y."/>
            <person name="Hattori M."/>
            <person name="Aizawa S."/>
            <person name="Nagashima K.V.P."/>
            <person name="Masuda S."/>
            <person name="Hattori T."/>
            <person name="Yamashita A."/>
            <person name="Bao Z."/>
            <person name="Hayatsu M."/>
            <person name="Kajiya-Kanegae H."/>
            <person name="Yoshinaga I."/>
            <person name="Sakamoto K."/>
            <person name="Toyota K."/>
            <person name="Nakao M."/>
            <person name="Kohara M."/>
            <person name="Anda M."/>
            <person name="Niwa R."/>
            <person name="Jung-Hwan P."/>
            <person name="Sameshima-Saito R."/>
            <person name="Tokuda S."/>
            <person name="Yamamoto S."/>
            <person name="Yamamoto S."/>
            <person name="Yokoyama T."/>
            <person name="Akutsu T."/>
            <person name="Nakamura Y."/>
            <person name="Nakahira-Yanaka Y."/>
            <person name="Takada Hoshino Y."/>
            <person name="Hirakawa H."/>
            <person name="Mitsui H."/>
            <person name="Terasawa K."/>
            <person name="Itakura M."/>
            <person name="Sato S."/>
            <person name="Ikeda-Ohtsubo W."/>
            <person name="Sakakura N."/>
            <person name="Kaminuma E."/>
            <person name="Minamisawa K."/>
        </authorList>
    </citation>
    <scope>NUCLEOTIDE SEQUENCE [LARGE SCALE GENOMIC DNA]</scope>
    <source>
        <strain evidence="1 2">S23321</strain>
    </source>
</reference>
<protein>
    <submittedName>
        <fullName evidence="1">Uncharacterized protein</fullName>
    </submittedName>
</protein>
<gene>
    <name evidence="1" type="ORF">S23_28100</name>
</gene>
<proteinExistence type="predicted"/>
<dbReference type="RefSeq" id="WP_015685342.1">
    <property type="nucleotide sequence ID" value="NC_017082.1"/>
</dbReference>